<gene>
    <name evidence="2" type="ORF">SAMN04488025_11246</name>
</gene>
<dbReference type="EMBL" id="FOOK01000012">
    <property type="protein sequence ID" value="SFG01531.1"/>
    <property type="molecule type" value="Genomic_DNA"/>
</dbReference>
<feature type="transmembrane region" description="Helical" evidence="1">
    <location>
        <begin position="163"/>
        <end position="184"/>
    </location>
</feature>
<feature type="transmembrane region" description="Helical" evidence="1">
    <location>
        <begin position="130"/>
        <end position="157"/>
    </location>
</feature>
<dbReference type="AlphaFoldDB" id="A0A1I2NJQ5"/>
<reference evidence="2 3" key="1">
    <citation type="submission" date="2016-10" db="EMBL/GenBank/DDBJ databases">
        <authorList>
            <person name="de Groot N.N."/>
        </authorList>
    </citation>
    <scope>NUCLEOTIDE SEQUENCE [LARGE SCALE GENOMIC DNA]</scope>
    <source>
        <strain evidence="2 3">DSM 44945</strain>
    </source>
</reference>
<feature type="transmembrane region" description="Helical" evidence="1">
    <location>
        <begin position="101"/>
        <end position="123"/>
    </location>
</feature>
<proteinExistence type="predicted"/>
<keyword evidence="1" id="KW-1133">Transmembrane helix</keyword>
<evidence type="ECO:0000313" key="2">
    <source>
        <dbReference type="EMBL" id="SFG01531.1"/>
    </source>
</evidence>
<dbReference type="Proteomes" id="UP000198661">
    <property type="component" value="Unassembled WGS sequence"/>
</dbReference>
<feature type="transmembrane region" description="Helical" evidence="1">
    <location>
        <begin position="20"/>
        <end position="37"/>
    </location>
</feature>
<accession>A0A1I2NJQ5</accession>
<protein>
    <submittedName>
        <fullName evidence="2">ABC-2 type transport system permease protein</fullName>
    </submittedName>
</protein>
<keyword evidence="1" id="KW-0812">Transmembrane</keyword>
<name>A0A1I2NJQ5_9BACL</name>
<keyword evidence="3" id="KW-1185">Reference proteome</keyword>
<evidence type="ECO:0000256" key="1">
    <source>
        <dbReference type="SAM" id="Phobius"/>
    </source>
</evidence>
<feature type="transmembrane region" description="Helical" evidence="1">
    <location>
        <begin position="49"/>
        <end position="74"/>
    </location>
</feature>
<keyword evidence="1" id="KW-0472">Membrane</keyword>
<evidence type="ECO:0000313" key="3">
    <source>
        <dbReference type="Proteomes" id="UP000198661"/>
    </source>
</evidence>
<sequence length="262" mass="28979">MATILRLEWLKTKRTPLRPLAFAFPLLYAALILWYYSRWEITPEKQLSLFLTFFEGWTILVIPVGIGILSGFMVHQEELAGNFQGFLGSRRPRSQLFFGKLAILLFLITASTLTATSALILGFKLIQDVLIAWPIFLTATLMALVGSLPLSAIHYWISFSWGFGPSIGVGGVGLLIAALMATSIGDTIWPYVPWAWPVRLPLLAGAYLTYLPGMDSPPDVIASGKIIRLSLQGLISSTITSLVMLGGGMIWFARWEGRKKTE</sequence>
<organism evidence="2 3">
    <name type="scientific">Planifilum fulgidum</name>
    <dbReference type="NCBI Taxonomy" id="201973"/>
    <lineage>
        <taxon>Bacteria</taxon>
        <taxon>Bacillati</taxon>
        <taxon>Bacillota</taxon>
        <taxon>Bacilli</taxon>
        <taxon>Bacillales</taxon>
        <taxon>Thermoactinomycetaceae</taxon>
        <taxon>Planifilum</taxon>
    </lineage>
</organism>
<dbReference type="Pfam" id="PF12730">
    <property type="entry name" value="ABC2_membrane_4"/>
    <property type="match status" value="1"/>
</dbReference>
<feature type="transmembrane region" description="Helical" evidence="1">
    <location>
        <begin position="191"/>
        <end position="211"/>
    </location>
</feature>
<dbReference type="OrthoDB" id="1701852at2"/>
<feature type="transmembrane region" description="Helical" evidence="1">
    <location>
        <begin position="231"/>
        <end position="253"/>
    </location>
</feature>
<dbReference type="NCBIfam" id="TIGR03733">
    <property type="entry name" value="lanti_perm_MutG"/>
    <property type="match status" value="1"/>
</dbReference>
<dbReference type="InterPro" id="IPR022294">
    <property type="entry name" value="ABC-transptr_permeasesu"/>
</dbReference>
<dbReference type="CDD" id="cd21808">
    <property type="entry name" value="ABC-2_lan_permease_MutG"/>
    <property type="match status" value="1"/>
</dbReference>
<dbReference type="STRING" id="201973.SAMN04488025_11246"/>
<dbReference type="RefSeq" id="WP_092037894.1">
    <property type="nucleotide sequence ID" value="NZ_FOOK01000012.1"/>
</dbReference>